<proteinExistence type="predicted"/>
<keyword evidence="14" id="KW-1185">Reference proteome</keyword>
<dbReference type="PANTHER" id="PTHR42878">
    <property type="entry name" value="TWO-COMPONENT HISTIDINE KINASE"/>
    <property type="match status" value="1"/>
</dbReference>
<dbReference type="SMART" id="SM00304">
    <property type="entry name" value="HAMP"/>
    <property type="match status" value="1"/>
</dbReference>
<evidence type="ECO:0000313" key="13">
    <source>
        <dbReference type="EMBL" id="MBU5592390.1"/>
    </source>
</evidence>
<dbReference type="Pfam" id="PF02518">
    <property type="entry name" value="HATPase_c"/>
    <property type="match status" value="1"/>
</dbReference>
<accession>A0ABS6F1Y6</accession>
<dbReference type="Proteomes" id="UP000736583">
    <property type="component" value="Unassembled WGS sequence"/>
</dbReference>
<dbReference type="InterPro" id="IPR003594">
    <property type="entry name" value="HATPase_dom"/>
</dbReference>
<keyword evidence="9" id="KW-0812">Transmembrane</keyword>
<dbReference type="GO" id="GO:0016301">
    <property type="term" value="F:kinase activity"/>
    <property type="evidence" value="ECO:0007669"/>
    <property type="project" value="UniProtKB-KW"/>
</dbReference>
<evidence type="ECO:0000259" key="12">
    <source>
        <dbReference type="PROSITE" id="PS50885"/>
    </source>
</evidence>
<evidence type="ECO:0000259" key="10">
    <source>
        <dbReference type="PROSITE" id="PS50109"/>
    </source>
</evidence>
<evidence type="ECO:0000313" key="14">
    <source>
        <dbReference type="Proteomes" id="UP000736583"/>
    </source>
</evidence>
<dbReference type="PROSITE" id="PS50885">
    <property type="entry name" value="HAMP"/>
    <property type="match status" value="1"/>
</dbReference>
<keyword evidence="4" id="KW-0808">Transferase</keyword>
<feature type="transmembrane region" description="Helical" evidence="9">
    <location>
        <begin position="183"/>
        <end position="204"/>
    </location>
</feature>
<sequence length="617" mass="70933">MNKTFKAKINFVYLSLVITIGIVGICSVVNLYKLKNSINGLMIDNYKSINASNNMSESIESQDLMIISSMYNKEQDVLEDFYNESDMFLKWYNIEANNITEKGEKELVNTLGNQYLNYIKNFSQLQIKLNSSGEDNVEKFYSDVMIQSQKDIKKSLNDLRTLNEISMLNSKDKVTKYAESSMYLILFLSIFAVVMGFILSRYYINKAFRPIYLLTETIKKVKEGDLNQQAPVVSKDEIGIMAKEFNNMTKRLYEFERSTLGKLIQERNKTLAIVKSSSTPLIVLDTNYKINLLNTAFEKFFNIKEDQVLNKHFLEAVHDGEIFDYISESYKIIDNVNEYKEKIMKINLKREEYYFNVVVAAVRDSNDNEKINGVVVLFQNVTELKQIENMKTEFISTVSHEFKTPLTSLMIGTSILMDGSLGEINPKQKEIICTIEEDSEKLLALVNDLLKLSKIENDKSIFKFKSCDIRDIIQTSVKEFYNLAESKNIDLYYEVAKDLPHINGDFERLTWVMNNLISNAIKYSKEGENVEIRAYGTDCKLYISVKDTGIGIPEEYIEKIFEKFIQVNSEDKDHKGTGLGLAISKQIINMHKGDIWCDSTLGEGSEFIIALPISENI</sequence>
<dbReference type="PANTHER" id="PTHR42878:SF7">
    <property type="entry name" value="SENSOR HISTIDINE KINASE GLRK"/>
    <property type="match status" value="1"/>
</dbReference>
<comment type="subcellular location">
    <subcellularLocation>
        <location evidence="2">Membrane</location>
    </subcellularLocation>
</comment>
<organism evidence="13 14">
    <name type="scientific">Clostridium simiarum</name>
    <dbReference type="NCBI Taxonomy" id="2841506"/>
    <lineage>
        <taxon>Bacteria</taxon>
        <taxon>Bacillati</taxon>
        <taxon>Bacillota</taxon>
        <taxon>Clostridia</taxon>
        <taxon>Eubacteriales</taxon>
        <taxon>Clostridiaceae</taxon>
        <taxon>Clostridium</taxon>
    </lineage>
</organism>
<dbReference type="CDD" id="cd00130">
    <property type="entry name" value="PAS"/>
    <property type="match status" value="1"/>
</dbReference>
<dbReference type="PROSITE" id="PS50112">
    <property type="entry name" value="PAS"/>
    <property type="match status" value="1"/>
</dbReference>
<keyword evidence="8" id="KW-0902">Two-component regulatory system</keyword>
<evidence type="ECO:0000256" key="6">
    <source>
        <dbReference type="ARBA" id="ARBA00022777"/>
    </source>
</evidence>
<feature type="transmembrane region" description="Helical" evidence="9">
    <location>
        <begin position="12"/>
        <end position="32"/>
    </location>
</feature>
<evidence type="ECO:0000256" key="9">
    <source>
        <dbReference type="SAM" id="Phobius"/>
    </source>
</evidence>
<dbReference type="CDD" id="cd16922">
    <property type="entry name" value="HATPase_EvgS-ArcB-TorS-like"/>
    <property type="match status" value="1"/>
</dbReference>
<evidence type="ECO:0000256" key="1">
    <source>
        <dbReference type="ARBA" id="ARBA00000085"/>
    </source>
</evidence>
<dbReference type="Pfam" id="PF00672">
    <property type="entry name" value="HAMP"/>
    <property type="match status" value="1"/>
</dbReference>
<dbReference type="InterPro" id="IPR013767">
    <property type="entry name" value="PAS_fold"/>
</dbReference>
<keyword evidence="7" id="KW-0067">ATP-binding</keyword>
<keyword evidence="5" id="KW-0547">Nucleotide-binding</keyword>
<evidence type="ECO:0000256" key="4">
    <source>
        <dbReference type="ARBA" id="ARBA00022679"/>
    </source>
</evidence>
<reference evidence="13 14" key="1">
    <citation type="submission" date="2021-06" db="EMBL/GenBank/DDBJ databases">
        <authorList>
            <person name="Sun Q."/>
            <person name="Li D."/>
        </authorList>
    </citation>
    <scope>NUCLEOTIDE SEQUENCE [LARGE SCALE GENOMIC DNA]</scope>
    <source>
        <strain evidence="13 14">MSJ-4</strain>
    </source>
</reference>
<evidence type="ECO:0000256" key="2">
    <source>
        <dbReference type="ARBA" id="ARBA00004370"/>
    </source>
</evidence>
<protein>
    <recommendedName>
        <fullName evidence="3">histidine kinase</fullName>
        <ecNumber evidence="3">2.7.13.3</ecNumber>
    </recommendedName>
</protein>
<feature type="domain" description="Histidine kinase" evidence="10">
    <location>
        <begin position="397"/>
        <end position="615"/>
    </location>
</feature>
<dbReference type="SMART" id="SM00091">
    <property type="entry name" value="PAS"/>
    <property type="match status" value="1"/>
</dbReference>
<evidence type="ECO:0000256" key="8">
    <source>
        <dbReference type="ARBA" id="ARBA00023012"/>
    </source>
</evidence>
<keyword evidence="9" id="KW-0472">Membrane</keyword>
<dbReference type="InterPro" id="IPR003661">
    <property type="entry name" value="HisK_dim/P_dom"/>
</dbReference>
<dbReference type="InterPro" id="IPR050351">
    <property type="entry name" value="BphY/WalK/GraS-like"/>
</dbReference>
<dbReference type="CDD" id="cd00082">
    <property type="entry name" value="HisKA"/>
    <property type="match status" value="1"/>
</dbReference>
<evidence type="ECO:0000256" key="5">
    <source>
        <dbReference type="ARBA" id="ARBA00022741"/>
    </source>
</evidence>
<comment type="catalytic activity">
    <reaction evidence="1">
        <text>ATP + protein L-histidine = ADP + protein N-phospho-L-histidine.</text>
        <dbReference type="EC" id="2.7.13.3"/>
    </reaction>
</comment>
<feature type="domain" description="HAMP" evidence="12">
    <location>
        <begin position="205"/>
        <end position="257"/>
    </location>
</feature>
<dbReference type="InterPro" id="IPR003660">
    <property type="entry name" value="HAMP_dom"/>
</dbReference>
<evidence type="ECO:0000259" key="11">
    <source>
        <dbReference type="PROSITE" id="PS50112"/>
    </source>
</evidence>
<name>A0ABS6F1Y6_9CLOT</name>
<dbReference type="RefSeq" id="WP_216457175.1">
    <property type="nucleotide sequence ID" value="NZ_JAHLQL010000003.1"/>
</dbReference>
<dbReference type="EMBL" id="JAHLQL010000003">
    <property type="protein sequence ID" value="MBU5592390.1"/>
    <property type="molecule type" value="Genomic_DNA"/>
</dbReference>
<comment type="caution">
    <text evidence="13">The sequence shown here is derived from an EMBL/GenBank/DDBJ whole genome shotgun (WGS) entry which is preliminary data.</text>
</comment>
<gene>
    <name evidence="13" type="ORF">KQI89_11535</name>
</gene>
<dbReference type="InterPro" id="IPR005467">
    <property type="entry name" value="His_kinase_dom"/>
</dbReference>
<keyword evidence="9" id="KW-1133">Transmembrane helix</keyword>
<keyword evidence="6 13" id="KW-0418">Kinase</keyword>
<dbReference type="SMART" id="SM00388">
    <property type="entry name" value="HisKA"/>
    <property type="match status" value="1"/>
</dbReference>
<dbReference type="EC" id="2.7.13.3" evidence="3"/>
<dbReference type="NCBIfam" id="TIGR00229">
    <property type="entry name" value="sensory_box"/>
    <property type="match status" value="1"/>
</dbReference>
<dbReference type="PROSITE" id="PS50109">
    <property type="entry name" value="HIS_KIN"/>
    <property type="match status" value="1"/>
</dbReference>
<feature type="domain" description="PAS" evidence="11">
    <location>
        <begin position="266"/>
        <end position="318"/>
    </location>
</feature>
<dbReference type="Pfam" id="PF00512">
    <property type="entry name" value="HisKA"/>
    <property type="match status" value="1"/>
</dbReference>
<dbReference type="SMART" id="SM00387">
    <property type="entry name" value="HATPase_c"/>
    <property type="match status" value="1"/>
</dbReference>
<evidence type="ECO:0000256" key="7">
    <source>
        <dbReference type="ARBA" id="ARBA00022840"/>
    </source>
</evidence>
<dbReference type="Pfam" id="PF00989">
    <property type="entry name" value="PAS"/>
    <property type="match status" value="1"/>
</dbReference>
<dbReference type="CDD" id="cd06225">
    <property type="entry name" value="HAMP"/>
    <property type="match status" value="1"/>
</dbReference>
<dbReference type="InterPro" id="IPR000014">
    <property type="entry name" value="PAS"/>
</dbReference>
<evidence type="ECO:0000256" key="3">
    <source>
        <dbReference type="ARBA" id="ARBA00012438"/>
    </source>
</evidence>